<proteinExistence type="evidence at transcript level"/>
<dbReference type="EMBL" id="BT142606">
    <property type="protein sequence ID" value="AFK42400.1"/>
    <property type="molecule type" value="mRNA"/>
</dbReference>
<organism evidence="1">
    <name type="scientific">Lotus japonicus</name>
    <name type="common">Lotus corniculatus var. japonicus</name>
    <dbReference type="NCBI Taxonomy" id="34305"/>
    <lineage>
        <taxon>Eukaryota</taxon>
        <taxon>Viridiplantae</taxon>
        <taxon>Streptophyta</taxon>
        <taxon>Embryophyta</taxon>
        <taxon>Tracheophyta</taxon>
        <taxon>Spermatophyta</taxon>
        <taxon>Magnoliopsida</taxon>
        <taxon>eudicotyledons</taxon>
        <taxon>Gunneridae</taxon>
        <taxon>Pentapetalae</taxon>
        <taxon>rosids</taxon>
        <taxon>fabids</taxon>
        <taxon>Fabales</taxon>
        <taxon>Fabaceae</taxon>
        <taxon>Papilionoideae</taxon>
        <taxon>50 kb inversion clade</taxon>
        <taxon>NPAAA clade</taxon>
        <taxon>Hologalegina</taxon>
        <taxon>robinioid clade</taxon>
        <taxon>Loteae</taxon>
        <taxon>Lotus</taxon>
    </lineage>
</organism>
<evidence type="ECO:0000313" key="1">
    <source>
        <dbReference type="EMBL" id="AFK42400.1"/>
    </source>
</evidence>
<reference evidence="1" key="1">
    <citation type="submission" date="2012-05" db="EMBL/GenBank/DDBJ databases">
        <authorList>
            <person name="Krishnakumar V."/>
            <person name="Cheung F."/>
            <person name="Xiao Y."/>
            <person name="Chan A."/>
            <person name="Moskal W.A."/>
            <person name="Town C.D."/>
        </authorList>
    </citation>
    <scope>NUCLEOTIDE SEQUENCE</scope>
</reference>
<protein>
    <submittedName>
        <fullName evidence="1">Uncharacterized protein</fullName>
    </submittedName>
</protein>
<dbReference type="AlphaFoldDB" id="I3SQ58"/>
<accession>I3SQ58</accession>
<sequence length="44" mass="5385">MNFPEQHREFLCSTKLHQLQYPKSYFLSYHHSLEAPFVEFGLHF</sequence>
<name>I3SQ58_LOTJA</name>